<keyword evidence="2" id="KW-1185">Reference proteome</keyword>
<reference evidence="2" key="1">
    <citation type="journal article" date="2019" name="Int. J. Syst. Evol. Microbiol.">
        <title>The Global Catalogue of Microorganisms (GCM) 10K type strain sequencing project: providing services to taxonomists for standard genome sequencing and annotation.</title>
        <authorList>
            <consortium name="The Broad Institute Genomics Platform"/>
            <consortium name="The Broad Institute Genome Sequencing Center for Infectious Disease"/>
            <person name="Wu L."/>
            <person name="Ma J."/>
        </authorList>
    </citation>
    <scope>NUCLEOTIDE SEQUENCE [LARGE SCALE GENOMIC DNA]</scope>
    <source>
        <strain evidence="2">CCUG 70865</strain>
    </source>
</reference>
<dbReference type="Proteomes" id="UP001597138">
    <property type="component" value="Unassembled WGS sequence"/>
</dbReference>
<organism evidence="1 2">
    <name type="scientific">Flavobacterium artemisiae</name>
    <dbReference type="NCBI Taxonomy" id="2126556"/>
    <lineage>
        <taxon>Bacteria</taxon>
        <taxon>Pseudomonadati</taxon>
        <taxon>Bacteroidota</taxon>
        <taxon>Flavobacteriia</taxon>
        <taxon>Flavobacteriales</taxon>
        <taxon>Flavobacteriaceae</taxon>
        <taxon>Flavobacterium</taxon>
    </lineage>
</organism>
<evidence type="ECO:0000313" key="2">
    <source>
        <dbReference type="Proteomes" id="UP001597138"/>
    </source>
</evidence>
<sequence length="304" mass="35527">MKKNFLSILIFLLGIQFLIGQNSNNTLNDWDKIIIIDAYHGWSSFENKLQIKKQDLWVTPLEKPDSIIKKIDPKLVNDLVKLIKRTNYDSTSFQKEPLISFGRDSLWLINNAEKLWKEHIRNREIPKEIDSIAISTIKNYQKANKAASFFEGSNWTDDYPFVVIGIIKDNDTITVHSNGQYPYMLPWYTKKRRIYDSKISELISQLLPDAIPSNKERMSGEGFNSSFIGKTYELFIAEKENYLEAKNKYPKTFKLLEKEFEITRAEIIAMSSIEWGRSSGRECLDMYLKDTTISKTFNSIQFRE</sequence>
<dbReference type="RefSeq" id="WP_379812804.1">
    <property type="nucleotide sequence ID" value="NZ_JBHUDZ010000018.1"/>
</dbReference>
<proteinExistence type="predicted"/>
<comment type="caution">
    <text evidence="1">The sequence shown here is derived from an EMBL/GenBank/DDBJ whole genome shotgun (WGS) entry which is preliminary data.</text>
</comment>
<accession>A0ABW4HHX6</accession>
<dbReference type="EMBL" id="JBHUDZ010000018">
    <property type="protein sequence ID" value="MFD1605066.1"/>
    <property type="molecule type" value="Genomic_DNA"/>
</dbReference>
<name>A0ABW4HHX6_9FLAO</name>
<evidence type="ECO:0000313" key="1">
    <source>
        <dbReference type="EMBL" id="MFD1605066.1"/>
    </source>
</evidence>
<protein>
    <submittedName>
        <fullName evidence="1">Uncharacterized protein</fullName>
    </submittedName>
</protein>
<gene>
    <name evidence="1" type="ORF">ACFSC2_20175</name>
</gene>